<dbReference type="Proteomes" id="UP000226192">
    <property type="component" value="Unassembled WGS sequence"/>
</dbReference>
<keyword evidence="5" id="KW-0493">Microtubule</keyword>
<organism evidence="10 11">
    <name type="scientific">Ophiocordyceps australis</name>
    <dbReference type="NCBI Taxonomy" id="1399860"/>
    <lineage>
        <taxon>Eukaryota</taxon>
        <taxon>Fungi</taxon>
        <taxon>Dikarya</taxon>
        <taxon>Ascomycota</taxon>
        <taxon>Pezizomycotina</taxon>
        <taxon>Sordariomycetes</taxon>
        <taxon>Hypocreomycetidae</taxon>
        <taxon>Hypocreales</taxon>
        <taxon>Ophiocordycipitaceae</taxon>
        <taxon>Ophiocordyceps</taxon>
    </lineage>
</organism>
<dbReference type="EMBL" id="NJET01000031">
    <property type="protein sequence ID" value="PHH64433.1"/>
    <property type="molecule type" value="Genomic_DNA"/>
</dbReference>
<feature type="domain" description="TOG" evidence="9">
    <location>
        <begin position="274"/>
        <end position="513"/>
    </location>
</feature>
<dbReference type="GO" id="GO:0005881">
    <property type="term" value="C:cytoplasmic microtubule"/>
    <property type="evidence" value="ECO:0007669"/>
    <property type="project" value="TreeGrafter"/>
</dbReference>
<dbReference type="GO" id="GO:0008017">
    <property type="term" value="F:microtubule binding"/>
    <property type="evidence" value="ECO:0007669"/>
    <property type="project" value="TreeGrafter"/>
</dbReference>
<evidence type="ECO:0000256" key="3">
    <source>
        <dbReference type="ARBA" id="ARBA00011375"/>
    </source>
</evidence>
<dbReference type="PANTHER" id="PTHR21567">
    <property type="entry name" value="CLASP"/>
    <property type="match status" value="1"/>
</dbReference>
<dbReference type="GO" id="GO:0090307">
    <property type="term" value="P:mitotic spindle assembly"/>
    <property type="evidence" value="ECO:0007669"/>
    <property type="project" value="TreeGrafter"/>
</dbReference>
<accession>A0A2C5Y9Y4</accession>
<evidence type="ECO:0000256" key="7">
    <source>
        <dbReference type="ARBA" id="ARBA00024889"/>
    </source>
</evidence>
<keyword evidence="4" id="KW-0132">Cell division</keyword>
<dbReference type="GO" id="GO:1990023">
    <property type="term" value="C:mitotic spindle midzone"/>
    <property type="evidence" value="ECO:0007669"/>
    <property type="project" value="TreeGrafter"/>
</dbReference>
<keyword evidence="6" id="KW-0498">Mitosis</keyword>
<dbReference type="InterPro" id="IPR011989">
    <property type="entry name" value="ARM-like"/>
</dbReference>
<reference evidence="10 11" key="1">
    <citation type="submission" date="2017-06" db="EMBL/GenBank/DDBJ databases">
        <title>Ant-infecting Ophiocordyceps genomes reveal a high diversity of potential behavioral manipulation genes and a possible major role for enterotoxins.</title>
        <authorList>
            <person name="De Bekker C."/>
            <person name="Evans H.C."/>
            <person name="Brachmann A."/>
            <person name="Hughes D.P."/>
        </authorList>
    </citation>
    <scope>NUCLEOTIDE SEQUENCE [LARGE SCALE GENOMIC DNA]</scope>
    <source>
        <strain evidence="10 11">Map64</strain>
    </source>
</reference>
<keyword evidence="6" id="KW-0131">Cell cycle</keyword>
<dbReference type="Gene3D" id="1.25.10.10">
    <property type="entry name" value="Leucine-rich Repeat Variant"/>
    <property type="match status" value="3"/>
</dbReference>
<feature type="compositionally biased region" description="Polar residues" evidence="8">
    <location>
        <begin position="503"/>
        <end position="523"/>
    </location>
</feature>
<evidence type="ECO:0000256" key="1">
    <source>
        <dbReference type="ARBA" id="ARBA00004186"/>
    </source>
</evidence>
<dbReference type="InterPro" id="IPR016024">
    <property type="entry name" value="ARM-type_fold"/>
</dbReference>
<dbReference type="PANTHER" id="PTHR21567:SF9">
    <property type="entry name" value="CLIP-ASSOCIATING PROTEIN"/>
    <property type="match status" value="1"/>
</dbReference>
<dbReference type="InterPro" id="IPR034085">
    <property type="entry name" value="TOG"/>
</dbReference>
<dbReference type="GO" id="GO:0005876">
    <property type="term" value="C:spindle microtubule"/>
    <property type="evidence" value="ECO:0007669"/>
    <property type="project" value="TreeGrafter"/>
</dbReference>
<evidence type="ECO:0000256" key="2">
    <source>
        <dbReference type="ARBA" id="ARBA00009549"/>
    </source>
</evidence>
<dbReference type="SUPFAM" id="SSF48371">
    <property type="entry name" value="ARM repeat"/>
    <property type="match status" value="1"/>
</dbReference>
<dbReference type="GO" id="GO:0005815">
    <property type="term" value="C:microtubule organizing center"/>
    <property type="evidence" value="ECO:0007669"/>
    <property type="project" value="TreeGrafter"/>
</dbReference>
<dbReference type="AlphaFoldDB" id="A0A2C5Y9Y4"/>
<evidence type="ECO:0000313" key="10">
    <source>
        <dbReference type="EMBL" id="PHH64433.1"/>
    </source>
</evidence>
<comment type="subcellular location">
    <subcellularLocation>
        <location evidence="1">Cytoplasm</location>
        <location evidence="1">Cytoskeleton</location>
        <location evidence="1">Spindle</location>
    </subcellularLocation>
</comment>
<evidence type="ECO:0000259" key="9">
    <source>
        <dbReference type="SMART" id="SM01349"/>
    </source>
</evidence>
<dbReference type="STRING" id="1399860.A0A2C5Y9Y4"/>
<feature type="compositionally biased region" description="Basic and acidic residues" evidence="8">
    <location>
        <begin position="620"/>
        <end position="631"/>
    </location>
</feature>
<evidence type="ECO:0000256" key="4">
    <source>
        <dbReference type="ARBA" id="ARBA00022618"/>
    </source>
</evidence>
<feature type="compositionally biased region" description="Basic and acidic residues" evidence="8">
    <location>
        <begin position="602"/>
        <end position="613"/>
    </location>
</feature>
<evidence type="ECO:0000313" key="11">
    <source>
        <dbReference type="Proteomes" id="UP000226192"/>
    </source>
</evidence>
<dbReference type="GO" id="GO:0060172">
    <property type="term" value="P:astral microtubule depolymerization"/>
    <property type="evidence" value="ECO:0007669"/>
    <property type="project" value="TreeGrafter"/>
</dbReference>
<feature type="domain" description="TOG" evidence="9">
    <location>
        <begin position="5"/>
        <end position="229"/>
    </location>
</feature>
<proteinExistence type="inferred from homology"/>
<feature type="region of interest" description="Disordered" evidence="8">
    <location>
        <begin position="501"/>
        <end position="527"/>
    </location>
</feature>
<evidence type="ECO:0000256" key="6">
    <source>
        <dbReference type="ARBA" id="ARBA00022776"/>
    </source>
</evidence>
<dbReference type="InterPro" id="IPR024395">
    <property type="entry name" value="CLASP_N_dom"/>
</dbReference>
<gene>
    <name evidence="10" type="ORF">CDD81_4654</name>
</gene>
<evidence type="ECO:0000256" key="8">
    <source>
        <dbReference type="SAM" id="MobiDB-lite"/>
    </source>
</evidence>
<dbReference type="SMART" id="SM01349">
    <property type="entry name" value="TOG"/>
    <property type="match status" value="2"/>
</dbReference>
<comment type="function">
    <text evidence="7">Microtubule binding protein that promotes the stabilization of dynamic microtubules. Required for mitotic spindle formation.</text>
</comment>
<dbReference type="Pfam" id="PF12348">
    <property type="entry name" value="CLASP_N"/>
    <property type="match status" value="2"/>
</dbReference>
<comment type="subunit">
    <text evidence="3">Interacts with microtubules.</text>
</comment>
<comment type="similarity">
    <text evidence="2">Belongs to the CLASP family.</text>
</comment>
<name>A0A2C5Y9Y4_9HYPO</name>
<dbReference type="OrthoDB" id="46159at2759"/>
<feature type="region of interest" description="Disordered" evidence="8">
    <location>
        <begin position="558"/>
        <end position="644"/>
    </location>
</feature>
<dbReference type="GO" id="GO:0051301">
    <property type="term" value="P:cell division"/>
    <property type="evidence" value="ECO:0007669"/>
    <property type="project" value="UniProtKB-KW"/>
</dbReference>
<sequence>MADSSKISEQQVAELTAALRGEAGLDSKVKLVTAVKSGIKQHHVPEASVAQLAEALRMASTSAHGSLANAGFTALGHLLTRLSRQEPRMLAKETARCLPVVVDKLGDQKDKFRGLAATALCTLHGVAAGEVERVVKTSALAGKNARAKETAMHWLVQMHEEQGMQFRGYVPLLMELLEDADGVVREAAKGTVIQLFKNAPSAAKSDLKRQLKSHKVRGAIEQAIVKSLDTAGESVSEQRRVALASSLASSRPGTPMADSQTEAVEGLYIDTQRELDDMVRDMAWAFEGRETEQNWMKREQGMRTLRRVLAGNAPSELHEALVGSLRGMLDGIIKAATSLRTSLSKEACSLVQDMALALGPGLDGMVELLMQTFVKMSGGTKKISSQQAKVTVDTILGRVTYTPRLMQHVWTACQDKNVQPRTYATGWIKTILAKQAHHRSQLEHTGGVDLMEKCIKKGLGDANPAVREKMRATYWAFWAVWPGRADVLMAELDATAQKLVARDSSNPKASTKPLSQSTTSVSKPNLRETMMAQRKALGTAKKLPARPGSAMAHISPPQAAAKKARADVSANAGGLSGAPMRPARRRPDMVARPATAGPYSVRPEHAPSPETAKRRAATPRTREASLPRTKEPWSSPASAKSLPRPCKTPALALCSPAPSLEDMTLLPPPPRNLAPVPLLDEAPPTPQRPLRVYHDGAAPVSPPPLLPAAVLEDRPVNQHAATLQSPQSPAKTAQTWRLFESGITRIKARALDVHGFRKLQSLLRDPRTPLPDDTFDALVANILDYLQDPLAHVAADRAQDLTTQALHTLNLLVARDPPALQAHIPPALAALVRTRSRYHSRVHLVSGLELLADRLVHSLSSSPAPAMDFLAPRLDAYCADTSAPTTCRSLSMGLHVLAQLVAVPASDDETIWRVAGLAARALDASDSGVRMDAVKLCVALHARAGDHVFWQAMQPVGDNTKSLITYYIVKRQRQEAAP</sequence>
<keyword evidence="11" id="KW-1185">Reference proteome</keyword>
<comment type="caution">
    <text evidence="10">The sequence shown here is derived from an EMBL/GenBank/DDBJ whole genome shotgun (WGS) entry which is preliminary data.</text>
</comment>
<protein>
    <recommendedName>
        <fullName evidence="9">TOG domain-containing protein</fullName>
    </recommendedName>
</protein>
<evidence type="ECO:0000256" key="5">
    <source>
        <dbReference type="ARBA" id="ARBA00022701"/>
    </source>
</evidence>